<name>A0A428JK53_9BACT</name>
<dbReference type="InterPro" id="IPR006260">
    <property type="entry name" value="TonB/TolA_C"/>
</dbReference>
<keyword evidence="5" id="KW-0997">Cell inner membrane</keyword>
<keyword evidence="4" id="KW-1003">Cell membrane</keyword>
<dbReference type="InterPro" id="IPR037682">
    <property type="entry name" value="TonB_C"/>
</dbReference>
<dbReference type="SUPFAM" id="SSF74653">
    <property type="entry name" value="TolA/TonB C-terminal domain"/>
    <property type="match status" value="1"/>
</dbReference>
<proteinExistence type="inferred from homology"/>
<evidence type="ECO:0000256" key="5">
    <source>
        <dbReference type="ARBA" id="ARBA00022519"/>
    </source>
</evidence>
<evidence type="ECO:0000259" key="10">
    <source>
        <dbReference type="PROSITE" id="PS52015"/>
    </source>
</evidence>
<dbReference type="Pfam" id="PF03544">
    <property type="entry name" value="TonB_C"/>
    <property type="match status" value="1"/>
</dbReference>
<keyword evidence="12" id="KW-1185">Reference proteome</keyword>
<accession>A0A428JK53</accession>
<evidence type="ECO:0000256" key="9">
    <source>
        <dbReference type="ARBA" id="ARBA00023136"/>
    </source>
</evidence>
<sequence>MRFSGILAGLTSWFGRRRPLAAAAPGRYVDHLGQTLPSAAGAWRRVEEEQITPRLRETRYYRQGVEWLARRVQQGLDVAGQPYLLRITYWPWGQESIRLEKYVRDGQACVEYQRFFGDGELLEHKLLVGRELRTHYTFRWPAGQYTYVEAMPVYPGGQERLLQDVTRFTKYPAVSLRNREEGRVVMYFVVGATGLITTIRVKEGVTPALDAAATQVLREMSSIRWRPGFQNHRAVTVFYTMPITFFIK</sequence>
<evidence type="ECO:0000313" key="12">
    <source>
        <dbReference type="Proteomes" id="UP000280066"/>
    </source>
</evidence>
<keyword evidence="9" id="KW-0472">Membrane</keyword>
<dbReference type="InterPro" id="IPR051045">
    <property type="entry name" value="TonB-dependent_transducer"/>
</dbReference>
<evidence type="ECO:0000313" key="11">
    <source>
        <dbReference type="EMBL" id="RSK33135.1"/>
    </source>
</evidence>
<comment type="similarity">
    <text evidence="2">Belongs to the TonB family.</text>
</comment>
<keyword evidence="8" id="KW-1133">Transmembrane helix</keyword>
<dbReference type="PANTHER" id="PTHR33446">
    <property type="entry name" value="PROTEIN TONB-RELATED"/>
    <property type="match status" value="1"/>
</dbReference>
<keyword evidence="6" id="KW-0812">Transmembrane</keyword>
<feature type="domain" description="TonB C-terminal" evidence="10">
    <location>
        <begin position="156"/>
        <end position="248"/>
    </location>
</feature>
<dbReference type="NCBIfam" id="TIGR01352">
    <property type="entry name" value="tonB_Cterm"/>
    <property type="match status" value="1"/>
</dbReference>
<dbReference type="Proteomes" id="UP000280066">
    <property type="component" value="Unassembled WGS sequence"/>
</dbReference>
<dbReference type="GO" id="GO:0055085">
    <property type="term" value="P:transmembrane transport"/>
    <property type="evidence" value="ECO:0007669"/>
    <property type="project" value="InterPro"/>
</dbReference>
<evidence type="ECO:0000256" key="8">
    <source>
        <dbReference type="ARBA" id="ARBA00022989"/>
    </source>
</evidence>
<evidence type="ECO:0000256" key="2">
    <source>
        <dbReference type="ARBA" id="ARBA00006555"/>
    </source>
</evidence>
<reference evidence="11 12" key="1">
    <citation type="submission" date="2018-12" db="EMBL/GenBank/DDBJ databases">
        <authorList>
            <person name="Feng G."/>
            <person name="Zhu H."/>
        </authorList>
    </citation>
    <scope>NUCLEOTIDE SEQUENCE [LARGE SCALE GENOMIC DNA]</scope>
    <source>
        <strain evidence="11 12">9PBR-2</strain>
    </source>
</reference>
<evidence type="ECO:0000256" key="1">
    <source>
        <dbReference type="ARBA" id="ARBA00004383"/>
    </source>
</evidence>
<dbReference type="GO" id="GO:0098797">
    <property type="term" value="C:plasma membrane protein complex"/>
    <property type="evidence" value="ECO:0007669"/>
    <property type="project" value="TreeGrafter"/>
</dbReference>
<keyword evidence="3" id="KW-0813">Transport</keyword>
<gene>
    <name evidence="11" type="ORF">EI290_10490</name>
</gene>
<comment type="subcellular location">
    <subcellularLocation>
        <location evidence="1">Cell inner membrane</location>
        <topology evidence="1">Single-pass membrane protein</topology>
        <orientation evidence="1">Periplasmic side</orientation>
    </subcellularLocation>
</comment>
<evidence type="ECO:0000256" key="6">
    <source>
        <dbReference type="ARBA" id="ARBA00022692"/>
    </source>
</evidence>
<dbReference type="GO" id="GO:0031992">
    <property type="term" value="F:energy transducer activity"/>
    <property type="evidence" value="ECO:0007669"/>
    <property type="project" value="TreeGrafter"/>
</dbReference>
<protein>
    <submittedName>
        <fullName evidence="11">Energy transducer TonB</fullName>
    </submittedName>
</protein>
<keyword evidence="7" id="KW-0653">Protein transport</keyword>
<comment type="caution">
    <text evidence="11">The sequence shown here is derived from an EMBL/GenBank/DDBJ whole genome shotgun (WGS) entry which is preliminary data.</text>
</comment>
<evidence type="ECO:0000256" key="3">
    <source>
        <dbReference type="ARBA" id="ARBA00022448"/>
    </source>
</evidence>
<dbReference type="GO" id="GO:0015031">
    <property type="term" value="P:protein transport"/>
    <property type="evidence" value="ECO:0007669"/>
    <property type="project" value="UniProtKB-KW"/>
</dbReference>
<dbReference type="AlphaFoldDB" id="A0A428JK53"/>
<dbReference type="Gene3D" id="3.30.1150.10">
    <property type="match status" value="1"/>
</dbReference>
<dbReference type="OrthoDB" id="886506at2"/>
<dbReference type="RefSeq" id="WP_125429501.1">
    <property type="nucleotide sequence ID" value="NZ_RWIS01000006.1"/>
</dbReference>
<organism evidence="11 12">
    <name type="scientific">Hymenobacter metallilatus</name>
    <dbReference type="NCBI Taxonomy" id="2493666"/>
    <lineage>
        <taxon>Bacteria</taxon>
        <taxon>Pseudomonadati</taxon>
        <taxon>Bacteroidota</taxon>
        <taxon>Cytophagia</taxon>
        <taxon>Cytophagales</taxon>
        <taxon>Hymenobacteraceae</taxon>
        <taxon>Hymenobacter</taxon>
    </lineage>
</organism>
<dbReference type="PANTHER" id="PTHR33446:SF2">
    <property type="entry name" value="PROTEIN TONB"/>
    <property type="match status" value="1"/>
</dbReference>
<dbReference type="EMBL" id="RWIS01000006">
    <property type="protein sequence ID" value="RSK33135.1"/>
    <property type="molecule type" value="Genomic_DNA"/>
</dbReference>
<evidence type="ECO:0000256" key="4">
    <source>
        <dbReference type="ARBA" id="ARBA00022475"/>
    </source>
</evidence>
<evidence type="ECO:0000256" key="7">
    <source>
        <dbReference type="ARBA" id="ARBA00022927"/>
    </source>
</evidence>
<dbReference type="PROSITE" id="PS52015">
    <property type="entry name" value="TONB_CTD"/>
    <property type="match status" value="1"/>
</dbReference>